<dbReference type="InterPro" id="IPR003661">
    <property type="entry name" value="HisK_dim/P_dom"/>
</dbReference>
<dbReference type="GO" id="GO:0005524">
    <property type="term" value="F:ATP binding"/>
    <property type="evidence" value="ECO:0007669"/>
    <property type="project" value="UniProtKB-KW"/>
</dbReference>
<dbReference type="InterPro" id="IPR036097">
    <property type="entry name" value="HisK_dim/P_sf"/>
</dbReference>
<keyword evidence="5" id="KW-0597">Phosphoprotein</keyword>
<dbReference type="Pfam" id="PF02518">
    <property type="entry name" value="HATPase_c"/>
    <property type="match status" value="1"/>
</dbReference>
<keyword evidence="10 16" id="KW-0067">ATP-binding</keyword>
<evidence type="ECO:0000313" key="16">
    <source>
        <dbReference type="EMBL" id="MFC4871863.1"/>
    </source>
</evidence>
<dbReference type="Gene3D" id="1.10.287.130">
    <property type="match status" value="1"/>
</dbReference>
<dbReference type="CDD" id="cd00082">
    <property type="entry name" value="HisKA"/>
    <property type="match status" value="1"/>
</dbReference>
<organism evidence="16 17">
    <name type="scientific">Negadavirga shengliensis</name>
    <dbReference type="NCBI Taxonomy" id="1389218"/>
    <lineage>
        <taxon>Bacteria</taxon>
        <taxon>Pseudomonadati</taxon>
        <taxon>Bacteroidota</taxon>
        <taxon>Cytophagia</taxon>
        <taxon>Cytophagales</taxon>
        <taxon>Cyclobacteriaceae</taxon>
        <taxon>Negadavirga</taxon>
    </lineage>
</organism>
<evidence type="ECO:0000256" key="1">
    <source>
        <dbReference type="ARBA" id="ARBA00000085"/>
    </source>
</evidence>
<dbReference type="EMBL" id="JBHSJJ010000004">
    <property type="protein sequence ID" value="MFC4871863.1"/>
    <property type="molecule type" value="Genomic_DNA"/>
</dbReference>
<evidence type="ECO:0000256" key="8">
    <source>
        <dbReference type="ARBA" id="ARBA00022741"/>
    </source>
</evidence>
<evidence type="ECO:0000256" key="4">
    <source>
        <dbReference type="ARBA" id="ARBA00022475"/>
    </source>
</evidence>
<dbReference type="EC" id="2.7.13.3" evidence="3"/>
<comment type="catalytic activity">
    <reaction evidence="1">
        <text>ATP + protein L-histidine = ADP + protein N-phospho-L-histidine.</text>
        <dbReference type="EC" id="2.7.13.3"/>
    </reaction>
</comment>
<evidence type="ECO:0000256" key="9">
    <source>
        <dbReference type="ARBA" id="ARBA00022777"/>
    </source>
</evidence>
<evidence type="ECO:0000256" key="12">
    <source>
        <dbReference type="ARBA" id="ARBA00023012"/>
    </source>
</evidence>
<comment type="subcellular location">
    <subcellularLocation>
        <location evidence="2">Cell membrane</location>
        <topology evidence="2">Multi-pass membrane protein</topology>
    </subcellularLocation>
</comment>
<evidence type="ECO:0000259" key="15">
    <source>
        <dbReference type="PROSITE" id="PS50109"/>
    </source>
</evidence>
<keyword evidence="4" id="KW-1003">Cell membrane</keyword>
<dbReference type="PRINTS" id="PR01780">
    <property type="entry name" value="LANTIREGPROT"/>
</dbReference>
<dbReference type="InterPro" id="IPR036890">
    <property type="entry name" value="HATPase_C_sf"/>
</dbReference>
<keyword evidence="11 14" id="KW-1133">Transmembrane helix</keyword>
<evidence type="ECO:0000256" key="13">
    <source>
        <dbReference type="ARBA" id="ARBA00023136"/>
    </source>
</evidence>
<evidence type="ECO:0000256" key="6">
    <source>
        <dbReference type="ARBA" id="ARBA00022679"/>
    </source>
</evidence>
<feature type="transmembrane region" description="Helical" evidence="14">
    <location>
        <begin position="7"/>
        <end position="30"/>
    </location>
</feature>
<reference evidence="17" key="1">
    <citation type="journal article" date="2019" name="Int. J. Syst. Evol. Microbiol.">
        <title>The Global Catalogue of Microorganisms (GCM) 10K type strain sequencing project: providing services to taxonomists for standard genome sequencing and annotation.</title>
        <authorList>
            <consortium name="The Broad Institute Genomics Platform"/>
            <consortium name="The Broad Institute Genome Sequencing Center for Infectious Disease"/>
            <person name="Wu L."/>
            <person name="Ma J."/>
        </authorList>
    </citation>
    <scope>NUCLEOTIDE SEQUENCE [LARGE SCALE GENOMIC DNA]</scope>
    <source>
        <strain evidence="17">CGMCC 4.7466</strain>
    </source>
</reference>
<keyword evidence="7 14" id="KW-0812">Transmembrane</keyword>
<feature type="transmembrane region" description="Helical" evidence="14">
    <location>
        <begin position="158"/>
        <end position="177"/>
    </location>
</feature>
<dbReference type="SUPFAM" id="SSF55874">
    <property type="entry name" value="ATPase domain of HSP90 chaperone/DNA topoisomerase II/histidine kinase"/>
    <property type="match status" value="1"/>
</dbReference>
<evidence type="ECO:0000256" key="11">
    <source>
        <dbReference type="ARBA" id="ARBA00022989"/>
    </source>
</evidence>
<keyword evidence="6" id="KW-0808">Transferase</keyword>
<evidence type="ECO:0000256" key="10">
    <source>
        <dbReference type="ARBA" id="ARBA00022840"/>
    </source>
</evidence>
<dbReference type="Gene3D" id="3.30.565.10">
    <property type="entry name" value="Histidine kinase-like ATPase, C-terminal domain"/>
    <property type="match status" value="1"/>
</dbReference>
<accession>A0ABV9SZK9</accession>
<feature type="domain" description="Histidine kinase" evidence="15">
    <location>
        <begin position="240"/>
        <end position="455"/>
    </location>
</feature>
<name>A0ABV9SZK9_9BACT</name>
<keyword evidence="17" id="KW-1185">Reference proteome</keyword>
<evidence type="ECO:0000256" key="7">
    <source>
        <dbReference type="ARBA" id="ARBA00022692"/>
    </source>
</evidence>
<keyword evidence="9" id="KW-0418">Kinase</keyword>
<protein>
    <recommendedName>
        <fullName evidence="3">histidine kinase</fullName>
        <ecNumber evidence="3">2.7.13.3</ecNumber>
    </recommendedName>
</protein>
<evidence type="ECO:0000313" key="17">
    <source>
        <dbReference type="Proteomes" id="UP001595818"/>
    </source>
</evidence>
<dbReference type="InterPro" id="IPR008358">
    <property type="entry name" value="Sig_transdc_His_kin/Pase_MprB"/>
</dbReference>
<evidence type="ECO:0000256" key="14">
    <source>
        <dbReference type="SAM" id="Phobius"/>
    </source>
</evidence>
<dbReference type="SUPFAM" id="SSF47384">
    <property type="entry name" value="Homodimeric domain of signal transducing histidine kinase"/>
    <property type="match status" value="1"/>
</dbReference>
<keyword evidence="13 14" id="KW-0472">Membrane</keyword>
<evidence type="ECO:0000256" key="2">
    <source>
        <dbReference type="ARBA" id="ARBA00004651"/>
    </source>
</evidence>
<keyword evidence="12" id="KW-0902">Two-component regulatory system</keyword>
<dbReference type="RefSeq" id="WP_377063732.1">
    <property type="nucleotide sequence ID" value="NZ_JBHSJJ010000004.1"/>
</dbReference>
<dbReference type="InterPro" id="IPR005467">
    <property type="entry name" value="His_kinase_dom"/>
</dbReference>
<dbReference type="PROSITE" id="PS50109">
    <property type="entry name" value="HIS_KIN"/>
    <property type="match status" value="1"/>
</dbReference>
<dbReference type="Proteomes" id="UP001595818">
    <property type="component" value="Unassembled WGS sequence"/>
</dbReference>
<gene>
    <name evidence="16" type="ORF">ACFPFU_09210</name>
</gene>
<proteinExistence type="predicted"/>
<evidence type="ECO:0000256" key="3">
    <source>
        <dbReference type="ARBA" id="ARBA00012438"/>
    </source>
</evidence>
<dbReference type="InterPro" id="IPR050398">
    <property type="entry name" value="HssS/ArlS-like"/>
</dbReference>
<dbReference type="PANTHER" id="PTHR45528">
    <property type="entry name" value="SENSOR HISTIDINE KINASE CPXA"/>
    <property type="match status" value="1"/>
</dbReference>
<evidence type="ECO:0000256" key="5">
    <source>
        <dbReference type="ARBA" id="ARBA00022553"/>
    </source>
</evidence>
<keyword evidence="8" id="KW-0547">Nucleotide-binding</keyword>
<dbReference type="InterPro" id="IPR003594">
    <property type="entry name" value="HATPase_dom"/>
</dbReference>
<dbReference type="SMART" id="SM00387">
    <property type="entry name" value="HATPase_c"/>
    <property type="match status" value="1"/>
</dbReference>
<sequence>MSIRKKILIYFSATVILLTGLSLVFIYTLFAEYREEEFQQRQKEKITTTFNFLTETQRMDSDILQSLEEVTIQKIYDEKLLIFDGDKQLIYESIDDTEIDNPEEILKMLSSENNWIETKDGLYDVVGIYFQSERKSYYGISKAYDAFGYTKLDFLRKVLVFTFLLITVIVIFVSIYLSRKISKPIMEITRKIRNYNFESENSPIEIEESENEIGILASRFNELMKRMKEAFSFQKHAIHHISHELKTPISVLVSNFEKIENETDFDTVKKHIANQKEDTKSLSEIINALLEISKAETGSQVLKDRIRMDELIFDIADELQAIAPDFNFFISYAHIEDDESNLTISGNQRLMRSAVTNLMMNCILYSEEKNATINIRSLAGKIQVEFINRGETISDKEEQYLFQHFFRGTNSKGKKGFGLGLIFIYKIMQIHQGDICYKKKGKDTNIFSISVPLSGF</sequence>
<dbReference type="PANTHER" id="PTHR45528:SF1">
    <property type="entry name" value="SENSOR HISTIDINE KINASE CPXA"/>
    <property type="match status" value="1"/>
</dbReference>
<comment type="caution">
    <text evidence="16">The sequence shown here is derived from an EMBL/GenBank/DDBJ whole genome shotgun (WGS) entry which is preliminary data.</text>
</comment>
<dbReference type="SMART" id="SM00388">
    <property type="entry name" value="HisKA"/>
    <property type="match status" value="1"/>
</dbReference>
<dbReference type="Pfam" id="PF00512">
    <property type="entry name" value="HisKA"/>
    <property type="match status" value="1"/>
</dbReference>
<dbReference type="Gene3D" id="6.10.340.10">
    <property type="match status" value="1"/>
</dbReference>